<evidence type="ECO:0000313" key="2">
    <source>
        <dbReference type="Proteomes" id="UP000616769"/>
    </source>
</evidence>
<organism evidence="1 2">
    <name type="scientific">Sarcoptes scabiei</name>
    <name type="common">Itch mite</name>
    <name type="synonym">Acarus scabiei</name>
    <dbReference type="NCBI Taxonomy" id="52283"/>
    <lineage>
        <taxon>Eukaryota</taxon>
        <taxon>Metazoa</taxon>
        <taxon>Ecdysozoa</taxon>
        <taxon>Arthropoda</taxon>
        <taxon>Chelicerata</taxon>
        <taxon>Arachnida</taxon>
        <taxon>Acari</taxon>
        <taxon>Acariformes</taxon>
        <taxon>Sarcoptiformes</taxon>
        <taxon>Astigmata</taxon>
        <taxon>Psoroptidia</taxon>
        <taxon>Sarcoptoidea</taxon>
        <taxon>Sarcoptidae</taxon>
        <taxon>Sarcoptinae</taxon>
        <taxon>Sarcoptes</taxon>
    </lineage>
</organism>
<proteinExistence type="predicted"/>
<protein>
    <submittedName>
        <fullName evidence="1">Uncharacterized protein</fullName>
    </submittedName>
</protein>
<dbReference type="AlphaFoldDB" id="A0A132AEJ5"/>
<evidence type="ECO:0000313" key="1">
    <source>
        <dbReference type="EMBL" id="KPM09363.1"/>
    </source>
</evidence>
<reference evidence="1 2" key="1">
    <citation type="journal article" date="2015" name="Parasit. Vectors">
        <title>Draft genome of the scabies mite.</title>
        <authorList>
            <person name="Rider S.D.Jr."/>
            <person name="Morgan M.S."/>
            <person name="Arlian L.G."/>
        </authorList>
    </citation>
    <scope>NUCLEOTIDE SEQUENCE [LARGE SCALE GENOMIC DNA]</scope>
    <source>
        <strain evidence="1">Arlian Lab</strain>
    </source>
</reference>
<comment type="caution">
    <text evidence="1">The sequence shown here is derived from an EMBL/GenBank/DDBJ whole genome shotgun (WGS) entry which is preliminary data.</text>
</comment>
<sequence length="67" mass="7853">MIIKYICDLGEHFLFCLDHSVEEEKKKSNQIQFLEQEDKCSENYSPKKTSSSSYPILSIIYICESIQ</sequence>
<name>A0A132AEJ5_SARSC</name>
<dbReference type="Proteomes" id="UP000616769">
    <property type="component" value="Unassembled WGS sequence"/>
</dbReference>
<dbReference type="VEuPathDB" id="VectorBase:SSCA004348"/>
<dbReference type="EMBL" id="JXLN01013440">
    <property type="protein sequence ID" value="KPM09363.1"/>
    <property type="molecule type" value="Genomic_DNA"/>
</dbReference>
<gene>
    <name evidence="1" type="ORF">QR98_0078970</name>
</gene>
<accession>A0A132AEJ5</accession>